<feature type="binding site" evidence="7">
    <location>
        <position position="272"/>
    </location>
    <ligand>
        <name>substrate</name>
        <note>ligand shared with subunit alpha</note>
    </ligand>
</feature>
<dbReference type="GO" id="GO:0004775">
    <property type="term" value="F:succinate-CoA ligase (ADP-forming) activity"/>
    <property type="evidence" value="ECO:0007669"/>
    <property type="project" value="UniProtKB-UniRule"/>
</dbReference>
<dbReference type="NCBIfam" id="NF001913">
    <property type="entry name" value="PRK00696.1"/>
    <property type="match status" value="1"/>
</dbReference>
<keyword evidence="4 7" id="KW-0547">Nucleotide-binding</keyword>
<evidence type="ECO:0000256" key="7">
    <source>
        <dbReference type="HAMAP-Rule" id="MF_00558"/>
    </source>
</evidence>
<dbReference type="EC" id="6.2.1.5" evidence="7"/>
<comment type="cofactor">
    <cofactor evidence="7">
        <name>Mg(2+)</name>
        <dbReference type="ChEBI" id="CHEBI:18420"/>
    </cofactor>
    <text evidence="7">Binds 1 Mg(2+) ion per subunit.</text>
</comment>
<organism evidence="9 10">
    <name type="scientific">Halapricum desulfuricans</name>
    <dbReference type="NCBI Taxonomy" id="2841257"/>
    <lineage>
        <taxon>Archaea</taxon>
        <taxon>Methanobacteriati</taxon>
        <taxon>Methanobacteriota</taxon>
        <taxon>Stenosarchaea group</taxon>
        <taxon>Halobacteria</taxon>
        <taxon>Halobacteriales</taxon>
        <taxon>Haloarculaceae</taxon>
        <taxon>Halapricum</taxon>
    </lineage>
</organism>
<feature type="binding site" evidence="7">
    <location>
        <position position="191"/>
    </location>
    <ligand>
        <name>Mg(2+)</name>
        <dbReference type="ChEBI" id="CHEBI:18420"/>
    </ligand>
</feature>
<evidence type="ECO:0000256" key="1">
    <source>
        <dbReference type="ARBA" id="ARBA00022532"/>
    </source>
</evidence>
<dbReference type="Gene3D" id="3.40.50.261">
    <property type="entry name" value="Succinyl-CoA synthetase domains"/>
    <property type="match status" value="1"/>
</dbReference>
<evidence type="ECO:0000259" key="8">
    <source>
        <dbReference type="PROSITE" id="PS50975"/>
    </source>
</evidence>
<feature type="domain" description="ATP-grasp" evidence="8">
    <location>
        <begin position="9"/>
        <end position="219"/>
    </location>
</feature>
<name>A0A897NUC1_9EURY</name>
<feature type="binding site" evidence="7">
    <location>
        <begin position="52"/>
        <end position="54"/>
    </location>
    <ligand>
        <name>ATP</name>
        <dbReference type="ChEBI" id="CHEBI:30616"/>
    </ligand>
</feature>
<dbReference type="PANTHER" id="PTHR11815">
    <property type="entry name" value="SUCCINYL-COA SYNTHETASE BETA CHAIN"/>
    <property type="match status" value="1"/>
</dbReference>
<dbReference type="NCBIfam" id="TIGR01016">
    <property type="entry name" value="sucCoAbeta"/>
    <property type="match status" value="1"/>
</dbReference>
<dbReference type="InterPro" id="IPR016102">
    <property type="entry name" value="Succinyl-CoA_synth-like"/>
</dbReference>
<keyword evidence="5 7" id="KW-0067">ATP-binding</keyword>
<reference evidence="9 10" key="1">
    <citation type="submission" date="2020-11" db="EMBL/GenBank/DDBJ databases">
        <title>Carbohydrate-dependent, anaerobic sulfur respiration: A novel catabolism in halophilic archaea.</title>
        <authorList>
            <person name="Sorokin D.Y."/>
            <person name="Messina E."/>
            <person name="Smedile F."/>
            <person name="La Cono V."/>
            <person name="Hallsworth J.E."/>
            <person name="Yakimov M.M."/>
        </authorList>
    </citation>
    <scope>NUCLEOTIDE SEQUENCE [LARGE SCALE GENOMIC DNA]</scope>
    <source>
        <strain evidence="9 10">HSR-Est</strain>
    </source>
</reference>
<feature type="binding site" evidence="7">
    <location>
        <position position="99"/>
    </location>
    <ligand>
        <name>ATP</name>
        <dbReference type="ChEBI" id="CHEBI:30616"/>
    </ligand>
</feature>
<feature type="binding site" evidence="7">
    <location>
        <position position="94"/>
    </location>
    <ligand>
        <name>ATP</name>
        <dbReference type="ChEBI" id="CHEBI:30616"/>
    </ligand>
</feature>
<dbReference type="Gene3D" id="3.30.470.20">
    <property type="entry name" value="ATP-grasp fold, B domain"/>
    <property type="match status" value="1"/>
</dbReference>
<dbReference type="Pfam" id="PF08442">
    <property type="entry name" value="ATP-grasp_2"/>
    <property type="match status" value="1"/>
</dbReference>
<keyword evidence="2 7" id="KW-0436">Ligase</keyword>
<keyword evidence="10" id="KW-1185">Reference proteome</keyword>
<dbReference type="PANTHER" id="PTHR11815:SF10">
    <property type="entry name" value="SUCCINATE--COA LIGASE [GDP-FORMING] SUBUNIT BETA, MITOCHONDRIAL"/>
    <property type="match status" value="1"/>
</dbReference>
<gene>
    <name evidence="7 9" type="primary">sucC</name>
    <name evidence="9" type="ORF">HSEST_0203</name>
</gene>
<evidence type="ECO:0000256" key="3">
    <source>
        <dbReference type="ARBA" id="ARBA00022723"/>
    </source>
</evidence>
<comment type="subunit">
    <text evidence="7">Heterotetramer of two alpha and two beta subunits.</text>
</comment>
<dbReference type="GO" id="GO:0042709">
    <property type="term" value="C:succinate-CoA ligase complex"/>
    <property type="evidence" value="ECO:0007669"/>
    <property type="project" value="TreeGrafter"/>
</dbReference>
<keyword evidence="6 7" id="KW-0460">Magnesium</keyword>
<dbReference type="Gene3D" id="3.30.1490.20">
    <property type="entry name" value="ATP-grasp fold, A domain"/>
    <property type="match status" value="1"/>
</dbReference>
<sequence>MRLHEYQAKEVFADAGIPTPDAQLAETVEAAVDAAESIGYPVAIKAQVHVGGRGKAGGIKLAESESEARAAAESILGMDLKGYRVSRVLVEEAVDFVDELYVGVTMDRGEGRPVAMVSTRGGVNIEEVAHEDPDAIAREHVDPAFGMHPFQARKAVYEAGVDRDVAGDVASILQTLYQLWDERDGSDAEINPLMITSAERDAAGSAGDDVRAERGVIAADAVFNVDDDALFRQPELAAMEEAASEGDALEAKADEYGFDYVRLSGNVGIIGNGAGLVMTTLDLVDHYGGSPANFLDVGGGAKAQRIANALDMVFSDENVDSVVFNIFGGITRGDEVANGINQALEQFDEIPKEVVVRLAGTNAEEGMAILNEDLVTVEDTLEDAVKRAVEYAQEVNA</sequence>
<comment type="function">
    <text evidence="7">Succinyl-CoA synthetase functions in the citric acid cycle (TCA), coupling the hydrolysis of succinyl-CoA to the synthesis of either ATP or GTP and thus represents the only step of substrate-level phosphorylation in the TCA. The beta subunit provides nucleotide specificity of the enzyme and binds the substrate succinate, while the binding sites for coenzyme A and phosphate are found in the alpha subunit.</text>
</comment>
<dbReference type="InterPro" id="IPR017866">
    <property type="entry name" value="Succ-CoA_synthase_bsu_CS"/>
</dbReference>
<dbReference type="Pfam" id="PF00549">
    <property type="entry name" value="Ligase_CoA"/>
    <property type="match status" value="1"/>
</dbReference>
<dbReference type="InterPro" id="IPR013650">
    <property type="entry name" value="ATP-grasp_succ-CoA_synth-type"/>
</dbReference>
<dbReference type="SUPFAM" id="SSF56059">
    <property type="entry name" value="Glutathione synthetase ATP-binding domain-like"/>
    <property type="match status" value="1"/>
</dbReference>
<feature type="binding site" evidence="7">
    <location>
        <position position="91"/>
    </location>
    <ligand>
        <name>ATP</name>
        <dbReference type="ChEBI" id="CHEBI:30616"/>
    </ligand>
</feature>
<accession>A0A897NUC1</accession>
<dbReference type="EMBL" id="CP064791">
    <property type="protein sequence ID" value="QSG13756.1"/>
    <property type="molecule type" value="Genomic_DNA"/>
</dbReference>
<comment type="catalytic activity">
    <reaction evidence="7">
        <text>GTP + succinate + CoA = succinyl-CoA + GDP + phosphate</text>
        <dbReference type="Rhea" id="RHEA:22120"/>
        <dbReference type="ChEBI" id="CHEBI:30031"/>
        <dbReference type="ChEBI" id="CHEBI:37565"/>
        <dbReference type="ChEBI" id="CHEBI:43474"/>
        <dbReference type="ChEBI" id="CHEBI:57287"/>
        <dbReference type="ChEBI" id="CHEBI:57292"/>
        <dbReference type="ChEBI" id="CHEBI:58189"/>
    </reaction>
</comment>
<evidence type="ECO:0000256" key="4">
    <source>
        <dbReference type="ARBA" id="ARBA00022741"/>
    </source>
</evidence>
<feature type="binding site" evidence="7">
    <location>
        <position position="220"/>
    </location>
    <ligand>
        <name>Mg(2+)</name>
        <dbReference type="ChEBI" id="CHEBI:18420"/>
    </ligand>
</feature>
<evidence type="ECO:0000313" key="9">
    <source>
        <dbReference type="EMBL" id="QSG13756.1"/>
    </source>
</evidence>
<dbReference type="GO" id="GO:0006104">
    <property type="term" value="P:succinyl-CoA metabolic process"/>
    <property type="evidence" value="ECO:0007669"/>
    <property type="project" value="TreeGrafter"/>
</dbReference>
<evidence type="ECO:0000256" key="5">
    <source>
        <dbReference type="ARBA" id="ARBA00022840"/>
    </source>
</evidence>
<dbReference type="GO" id="GO:0000287">
    <property type="term" value="F:magnesium ion binding"/>
    <property type="evidence" value="ECO:0007669"/>
    <property type="project" value="UniProtKB-UniRule"/>
</dbReference>
<dbReference type="RefSeq" id="WP_229121712.1">
    <property type="nucleotide sequence ID" value="NZ_CP064791.1"/>
</dbReference>
<dbReference type="HAMAP" id="MF_00558">
    <property type="entry name" value="Succ_CoA_beta"/>
    <property type="match status" value="1"/>
</dbReference>
<evidence type="ECO:0000313" key="10">
    <source>
        <dbReference type="Proteomes" id="UP000663292"/>
    </source>
</evidence>
<dbReference type="Proteomes" id="UP000663292">
    <property type="component" value="Chromosome"/>
</dbReference>
<dbReference type="GO" id="GO:0005524">
    <property type="term" value="F:ATP binding"/>
    <property type="evidence" value="ECO:0007669"/>
    <property type="project" value="UniProtKB-UniRule"/>
</dbReference>
<dbReference type="GeneID" id="68856845"/>
<keyword evidence="3 7" id="KW-0479">Metal-binding</keyword>
<dbReference type="UniPathway" id="UPA00223">
    <property type="reaction ID" value="UER00999"/>
</dbReference>
<evidence type="ECO:0000256" key="2">
    <source>
        <dbReference type="ARBA" id="ARBA00022598"/>
    </source>
</evidence>
<feature type="binding site" evidence="7">
    <location>
        <position position="45"/>
    </location>
    <ligand>
        <name>ATP</name>
        <dbReference type="ChEBI" id="CHEBI:30616"/>
    </ligand>
</feature>
<dbReference type="InterPro" id="IPR013815">
    <property type="entry name" value="ATP_grasp_subdomain_1"/>
</dbReference>
<dbReference type="InterPro" id="IPR005811">
    <property type="entry name" value="SUCC_ACL_C"/>
</dbReference>
<feature type="binding site" evidence="7">
    <location>
        <begin position="329"/>
        <end position="331"/>
    </location>
    <ligand>
        <name>substrate</name>
        <note>ligand shared with subunit alpha</note>
    </ligand>
</feature>
<dbReference type="AlphaFoldDB" id="A0A897NUC1"/>
<comment type="similarity">
    <text evidence="7">Belongs to the succinate/malate CoA ligase beta subunit family.</text>
</comment>
<dbReference type="PIRSF" id="PIRSF001554">
    <property type="entry name" value="SucCS_beta"/>
    <property type="match status" value="1"/>
</dbReference>
<dbReference type="InterPro" id="IPR011761">
    <property type="entry name" value="ATP-grasp"/>
</dbReference>
<comment type="pathway">
    <text evidence="7">Carbohydrate metabolism; tricarboxylic acid cycle; succinate from succinyl-CoA (ligase route): step 1/1.</text>
</comment>
<comment type="catalytic activity">
    <reaction evidence="7">
        <text>succinate + ATP + CoA = succinyl-CoA + ADP + phosphate</text>
        <dbReference type="Rhea" id="RHEA:17661"/>
        <dbReference type="ChEBI" id="CHEBI:30031"/>
        <dbReference type="ChEBI" id="CHEBI:30616"/>
        <dbReference type="ChEBI" id="CHEBI:43474"/>
        <dbReference type="ChEBI" id="CHEBI:57287"/>
        <dbReference type="ChEBI" id="CHEBI:57292"/>
        <dbReference type="ChEBI" id="CHEBI:456216"/>
        <dbReference type="EC" id="6.2.1.5"/>
    </reaction>
</comment>
<dbReference type="SUPFAM" id="SSF52210">
    <property type="entry name" value="Succinyl-CoA synthetase domains"/>
    <property type="match status" value="1"/>
</dbReference>
<dbReference type="PROSITE" id="PS01217">
    <property type="entry name" value="SUCCINYL_COA_LIG_3"/>
    <property type="match status" value="1"/>
</dbReference>
<dbReference type="FunFam" id="3.30.470.20:FF:000002">
    <property type="entry name" value="Succinate--CoA ligase [ADP-forming] subunit beta"/>
    <property type="match status" value="1"/>
</dbReference>
<dbReference type="InterPro" id="IPR005809">
    <property type="entry name" value="Succ_CoA_ligase-like_bsu"/>
</dbReference>
<evidence type="ECO:0000256" key="6">
    <source>
        <dbReference type="ARBA" id="ARBA00022842"/>
    </source>
</evidence>
<proteinExistence type="inferred from homology"/>
<dbReference type="FunFam" id="3.40.50.261:FF:000007">
    <property type="entry name" value="Succinate--CoA ligase [ADP-forming] subunit beta"/>
    <property type="match status" value="1"/>
</dbReference>
<dbReference type="PROSITE" id="PS50975">
    <property type="entry name" value="ATP_GRASP"/>
    <property type="match status" value="1"/>
</dbReference>
<dbReference type="GO" id="GO:0006099">
    <property type="term" value="P:tricarboxylic acid cycle"/>
    <property type="evidence" value="ECO:0007669"/>
    <property type="project" value="UniProtKB-UniRule"/>
</dbReference>
<protein>
    <recommendedName>
        <fullName evidence="7">Succinate--CoA ligase [ADP-forming] subunit beta</fullName>
        <ecNumber evidence="7">6.2.1.5</ecNumber>
    </recommendedName>
    <alternativeName>
        <fullName evidence="7">Succinyl-CoA synthetase subunit beta</fullName>
        <shortName evidence="7">SCS-beta</shortName>
    </alternativeName>
</protein>
<keyword evidence="1 7" id="KW-0816">Tricarboxylic acid cycle</keyword>